<keyword evidence="1" id="KW-0472">Membrane</keyword>
<dbReference type="OrthoDB" id="5502262at2"/>
<organism evidence="2 3">
    <name type="scientific">Turneriella parva (strain ATCC BAA-1111 / DSM 21527 / NCTC 11395 / H)</name>
    <name type="common">Leptospira parva</name>
    <dbReference type="NCBI Taxonomy" id="869212"/>
    <lineage>
        <taxon>Bacteria</taxon>
        <taxon>Pseudomonadati</taxon>
        <taxon>Spirochaetota</taxon>
        <taxon>Spirochaetia</taxon>
        <taxon>Leptospirales</taxon>
        <taxon>Leptospiraceae</taxon>
        <taxon>Turneriella</taxon>
    </lineage>
</organism>
<evidence type="ECO:0000256" key="1">
    <source>
        <dbReference type="SAM" id="Phobius"/>
    </source>
</evidence>
<feature type="transmembrane region" description="Helical" evidence="1">
    <location>
        <begin position="200"/>
        <end position="219"/>
    </location>
</feature>
<dbReference type="KEGG" id="tpx:Turpa_0520"/>
<dbReference type="HOGENOM" id="CLU_1160698_0_0_12"/>
<accession>I4B1L7</accession>
<dbReference type="RefSeq" id="WP_014801694.1">
    <property type="nucleotide sequence ID" value="NC_018020.1"/>
</dbReference>
<gene>
    <name evidence="2" type="ordered locus">Turpa_0520</name>
</gene>
<evidence type="ECO:0000313" key="3">
    <source>
        <dbReference type="Proteomes" id="UP000006048"/>
    </source>
</evidence>
<feature type="transmembrane region" description="Helical" evidence="1">
    <location>
        <begin position="70"/>
        <end position="89"/>
    </location>
</feature>
<feature type="transmembrane region" description="Helical" evidence="1">
    <location>
        <begin position="109"/>
        <end position="127"/>
    </location>
</feature>
<dbReference type="STRING" id="869212.Turpa_0520"/>
<evidence type="ECO:0008006" key="4">
    <source>
        <dbReference type="Google" id="ProtNLM"/>
    </source>
</evidence>
<evidence type="ECO:0000313" key="2">
    <source>
        <dbReference type="EMBL" id="AFM11174.1"/>
    </source>
</evidence>
<dbReference type="Proteomes" id="UP000006048">
    <property type="component" value="Chromosome"/>
</dbReference>
<feature type="transmembrane region" description="Helical" evidence="1">
    <location>
        <begin position="36"/>
        <end position="58"/>
    </location>
</feature>
<keyword evidence="1" id="KW-1133">Transmembrane helix</keyword>
<feature type="transmembrane region" description="Helical" evidence="1">
    <location>
        <begin position="12"/>
        <end position="30"/>
    </location>
</feature>
<protein>
    <recommendedName>
        <fullName evidence="4">YhhN family protein</fullName>
    </recommendedName>
</protein>
<name>I4B1L7_TURPD</name>
<dbReference type="EMBL" id="CP002959">
    <property type="protein sequence ID" value="AFM11174.1"/>
    <property type="molecule type" value="Genomic_DNA"/>
</dbReference>
<proteinExistence type="predicted"/>
<dbReference type="AlphaFoldDB" id="I4B1L7"/>
<feature type="transmembrane region" description="Helical" evidence="1">
    <location>
        <begin position="170"/>
        <end position="193"/>
    </location>
</feature>
<keyword evidence="1" id="KW-0812">Transmembrane</keyword>
<feature type="transmembrane region" description="Helical" evidence="1">
    <location>
        <begin position="139"/>
        <end position="158"/>
    </location>
</feature>
<sequence length="239" mass="26831">MNLVGIDQSFWFKTWPAIFSNLVLVLFVVFKRPPLFKYLLVFALTTLADILVASKIVAMPDDTLQTAVEYVFVLIGDLRFILLLAYFLYAGLGATELQQLSLPGSVIKPAFIFTLFPTILVGAVGFAKPHLLTEARHKFLAYELIFFILTVLWIYIVLPQKNLSAASARFVKSAALPVFLFYGLWSLADILILRGVEAGYAIRIVPNFLYYSVFLWWIHLAHGSSFGAPANPFSTLRAE</sequence>
<reference evidence="2 3" key="1">
    <citation type="submission" date="2012-06" db="EMBL/GenBank/DDBJ databases">
        <title>The complete chromosome of genome of Turneriella parva DSM 21527.</title>
        <authorList>
            <consortium name="US DOE Joint Genome Institute (JGI-PGF)"/>
            <person name="Lucas S."/>
            <person name="Han J."/>
            <person name="Lapidus A."/>
            <person name="Bruce D."/>
            <person name="Goodwin L."/>
            <person name="Pitluck S."/>
            <person name="Peters L."/>
            <person name="Kyrpides N."/>
            <person name="Mavromatis K."/>
            <person name="Ivanova N."/>
            <person name="Mikhailova N."/>
            <person name="Chertkov O."/>
            <person name="Detter J.C."/>
            <person name="Tapia R."/>
            <person name="Han C."/>
            <person name="Land M."/>
            <person name="Hauser L."/>
            <person name="Markowitz V."/>
            <person name="Cheng J.-F."/>
            <person name="Hugenholtz P."/>
            <person name="Woyke T."/>
            <person name="Wu D."/>
            <person name="Gronow S."/>
            <person name="Wellnitz S."/>
            <person name="Brambilla E."/>
            <person name="Klenk H.-P."/>
            <person name="Eisen J.A."/>
        </authorList>
    </citation>
    <scope>NUCLEOTIDE SEQUENCE [LARGE SCALE GENOMIC DNA]</scope>
    <source>
        <strain evidence="3">ATCC BAA-1111 / DSM 21527 / NCTC 11395 / H</strain>
    </source>
</reference>
<keyword evidence="3" id="KW-1185">Reference proteome</keyword>